<dbReference type="Proteomes" id="UP000019248">
    <property type="component" value="Unassembled WGS sequence"/>
</dbReference>
<comment type="caution">
    <text evidence="2">The sequence shown here is derived from an EMBL/GenBank/DDBJ whole genome shotgun (WGS) entry which is preliminary data.</text>
</comment>
<dbReference type="PROSITE" id="PS51257">
    <property type="entry name" value="PROKAR_LIPOPROTEIN"/>
    <property type="match status" value="1"/>
</dbReference>
<dbReference type="AlphaFoldDB" id="W7CT77"/>
<feature type="transmembrane region" description="Helical" evidence="1">
    <location>
        <begin position="58"/>
        <end position="87"/>
    </location>
</feature>
<keyword evidence="1" id="KW-1133">Transmembrane helix</keyword>
<evidence type="ECO:0000313" key="3">
    <source>
        <dbReference type="Proteomes" id="UP000019248"/>
    </source>
</evidence>
<evidence type="ECO:0000313" key="2">
    <source>
        <dbReference type="EMBL" id="EUJ42854.1"/>
    </source>
</evidence>
<proteinExistence type="predicted"/>
<feature type="transmembrane region" description="Helical" evidence="1">
    <location>
        <begin position="20"/>
        <end position="38"/>
    </location>
</feature>
<accession>W7CT77</accession>
<keyword evidence="3" id="KW-1185">Reference proteome</keyword>
<reference evidence="2 3" key="1">
    <citation type="journal article" date="2014" name="Int. J. Syst. Evol. Microbiol.">
        <title>Listeria floridensis sp. nov., Listeria aquatica sp. nov., Listeria cornellensis sp. nov., Listeria riparia sp. nov. and Listeria grandensis sp. nov., from agricultural and natural environments.</title>
        <authorList>
            <person name="den Bakker H.C."/>
            <person name="Warchocki S."/>
            <person name="Wright E.M."/>
            <person name="Allred A.F."/>
            <person name="Ahlstrom C."/>
            <person name="Manuel C.S."/>
            <person name="Stasiewicz M.J."/>
            <person name="Burrell A."/>
            <person name="Roof S."/>
            <person name="Strawn L."/>
            <person name="Fortes E.D."/>
            <person name="Nightingale K.K."/>
            <person name="Kephart D."/>
            <person name="Wiedmann M."/>
        </authorList>
    </citation>
    <scope>NUCLEOTIDE SEQUENCE [LARGE SCALE GENOMIC DNA]</scope>
    <source>
        <strain evidence="2 3">FSL S10-1204</strain>
    </source>
</reference>
<name>W7CT77_9LIST</name>
<organism evidence="2 3">
    <name type="scientific">Listeria riparia FSL S10-1204</name>
    <dbReference type="NCBI Taxonomy" id="1265816"/>
    <lineage>
        <taxon>Bacteria</taxon>
        <taxon>Bacillati</taxon>
        <taxon>Bacillota</taxon>
        <taxon>Bacilli</taxon>
        <taxon>Bacillales</taxon>
        <taxon>Listeriaceae</taxon>
        <taxon>Listeria</taxon>
    </lineage>
</organism>
<keyword evidence="1" id="KW-0472">Membrane</keyword>
<keyword evidence="1" id="KW-0812">Transmembrane</keyword>
<protein>
    <submittedName>
        <fullName evidence="2">Uncharacterized protein</fullName>
    </submittedName>
</protein>
<feature type="transmembrane region" description="Helical" evidence="1">
    <location>
        <begin position="121"/>
        <end position="143"/>
    </location>
</feature>
<dbReference type="OrthoDB" id="10000723at2"/>
<feature type="transmembrane region" description="Helical" evidence="1">
    <location>
        <begin position="180"/>
        <end position="198"/>
    </location>
</feature>
<evidence type="ECO:0000256" key="1">
    <source>
        <dbReference type="SAM" id="Phobius"/>
    </source>
</evidence>
<sequence length="313" mass="36871">MIKGAIEQVKEIKKITADMINIPLTYLLFLGACFLLWKPRYIELINVSGWMPNNIEEIILGIFNIVYGNIATILTILFVCLLLLTLLDRYTPIFSFFHYFKVEYANNTTVVWNQYSAMRRLLAIIVSLITQFWIYYFTVNVLFNPYDFAGNFFLSETPPGENSLILSKYLSGSALATMNLLYVLNMLCAIYFIFRAIFEIKFTTNKSFLKSDDLSLYIKINNFYATSSTNERFEMMILKREYRKKQEFLLVRAQLSPVRYRYNNYNENSQRIIEEIPIGKRSYEVLDRTDNLSDIVYYFEALKEKNNSQLKCD</sequence>
<dbReference type="PATRIC" id="fig|1265816.5.peg.2966"/>
<dbReference type="RefSeq" id="WP_036101860.1">
    <property type="nucleotide sequence ID" value="NZ_AODL01000031.1"/>
</dbReference>
<gene>
    <name evidence="2" type="ORF">PRIP_15012</name>
</gene>
<dbReference type="EMBL" id="AODL01000031">
    <property type="protein sequence ID" value="EUJ42854.1"/>
    <property type="molecule type" value="Genomic_DNA"/>
</dbReference>